<organism evidence="7 8">
    <name type="scientific">Saccoglossus kowalevskii</name>
    <name type="common">Acorn worm</name>
    <dbReference type="NCBI Taxonomy" id="10224"/>
    <lineage>
        <taxon>Eukaryota</taxon>
        <taxon>Metazoa</taxon>
        <taxon>Hemichordata</taxon>
        <taxon>Enteropneusta</taxon>
        <taxon>Harrimaniidae</taxon>
        <taxon>Saccoglossus</taxon>
    </lineage>
</organism>
<sequence>MGTLCAVIMNIKYWSWFATFGTYWVVNIPLLCMDVTRKPKSLYQYKIQLNKSLDITKLKKLFKVILINQLFYALVAMCAYYIIAKWRGCSTSSSDLPSGGRILIDLLGCVAFVEVTFYYSHRIIHHPLLYKHIHKLHHEWTAPIGLTCIYAHPIEFMFSNILPVIGGPIVMGSHLIVHWLWLVIAMVFTSFDHSGYHFPMMKSPEIHDFHHLKFNVNYGFTGVLDWLHGTDTMFRNNVAFKRNKTFIGITPMSKTYPDDRKKH</sequence>
<evidence type="ECO:0000256" key="1">
    <source>
        <dbReference type="ARBA" id="ARBA00004370"/>
    </source>
</evidence>
<keyword evidence="7" id="KW-1185">Reference proteome</keyword>
<dbReference type="Pfam" id="PF04116">
    <property type="entry name" value="FA_hydroxylase"/>
    <property type="match status" value="1"/>
</dbReference>
<feature type="transmembrane region" description="Helical" evidence="5">
    <location>
        <begin position="102"/>
        <end position="119"/>
    </location>
</feature>
<feature type="transmembrane region" description="Helical" evidence="5">
    <location>
        <begin position="140"/>
        <end position="165"/>
    </location>
</feature>
<gene>
    <name evidence="8" type="primary">LOC102810269</name>
</gene>
<comment type="subcellular location">
    <subcellularLocation>
        <location evidence="1">Membrane</location>
    </subcellularLocation>
</comment>
<dbReference type="InterPro" id="IPR050307">
    <property type="entry name" value="Sterol_Desaturase_Related"/>
</dbReference>
<reference evidence="8" key="1">
    <citation type="submission" date="2025-08" db="UniProtKB">
        <authorList>
            <consortium name="RefSeq"/>
        </authorList>
    </citation>
    <scope>IDENTIFICATION</scope>
    <source>
        <tissue evidence="8">Testes</tissue>
    </source>
</reference>
<name>A0ABM0M6F4_SACKO</name>
<keyword evidence="2 5" id="KW-0812">Transmembrane</keyword>
<feature type="transmembrane region" description="Helical" evidence="5">
    <location>
        <begin position="13"/>
        <end position="32"/>
    </location>
</feature>
<feature type="domain" description="Fatty acid hydroxylase" evidence="6">
    <location>
        <begin position="107"/>
        <end position="230"/>
    </location>
</feature>
<evidence type="ECO:0000259" key="6">
    <source>
        <dbReference type="Pfam" id="PF04116"/>
    </source>
</evidence>
<keyword evidence="3 5" id="KW-1133">Transmembrane helix</keyword>
<dbReference type="RefSeq" id="XP_006815595.1">
    <property type="nucleotide sequence ID" value="XM_006815532.1"/>
</dbReference>
<dbReference type="Proteomes" id="UP000694865">
    <property type="component" value="Unplaced"/>
</dbReference>
<dbReference type="InterPro" id="IPR006694">
    <property type="entry name" value="Fatty_acid_hydroxylase"/>
</dbReference>
<evidence type="ECO:0000256" key="4">
    <source>
        <dbReference type="ARBA" id="ARBA00023136"/>
    </source>
</evidence>
<dbReference type="GeneID" id="102810269"/>
<evidence type="ECO:0000313" key="7">
    <source>
        <dbReference type="Proteomes" id="UP000694865"/>
    </source>
</evidence>
<keyword evidence="4 5" id="KW-0472">Membrane</keyword>
<evidence type="ECO:0000256" key="3">
    <source>
        <dbReference type="ARBA" id="ARBA00022989"/>
    </source>
</evidence>
<feature type="transmembrane region" description="Helical" evidence="5">
    <location>
        <begin position="61"/>
        <end position="82"/>
    </location>
</feature>
<feature type="transmembrane region" description="Helical" evidence="5">
    <location>
        <begin position="171"/>
        <end position="191"/>
    </location>
</feature>
<evidence type="ECO:0000313" key="8">
    <source>
        <dbReference type="RefSeq" id="XP_006815595.1"/>
    </source>
</evidence>
<protein>
    <submittedName>
        <fullName evidence="8">Fatty acid hydroxylase domain-containing protein 2-like</fullName>
    </submittedName>
</protein>
<accession>A0ABM0M6F4</accession>
<evidence type="ECO:0000256" key="5">
    <source>
        <dbReference type="SAM" id="Phobius"/>
    </source>
</evidence>
<dbReference type="PANTHER" id="PTHR11863">
    <property type="entry name" value="STEROL DESATURASE"/>
    <property type="match status" value="1"/>
</dbReference>
<proteinExistence type="predicted"/>
<evidence type="ECO:0000256" key="2">
    <source>
        <dbReference type="ARBA" id="ARBA00022692"/>
    </source>
</evidence>